<keyword evidence="3" id="KW-0804">Transcription</keyword>
<dbReference type="AlphaFoldDB" id="A0A392Q0Q1"/>
<evidence type="ECO:0000256" key="1">
    <source>
        <dbReference type="ARBA" id="ARBA00007682"/>
    </source>
</evidence>
<evidence type="ECO:0000256" key="3">
    <source>
        <dbReference type="ARBA" id="ARBA00023163"/>
    </source>
</evidence>
<feature type="compositionally biased region" description="Polar residues" evidence="4">
    <location>
        <begin position="29"/>
        <end position="53"/>
    </location>
</feature>
<feature type="non-terminal residue" evidence="5">
    <location>
        <position position="97"/>
    </location>
</feature>
<name>A0A392Q0Q1_9FABA</name>
<accession>A0A392Q0Q1</accession>
<feature type="region of interest" description="Disordered" evidence="4">
    <location>
        <begin position="29"/>
        <end position="97"/>
    </location>
</feature>
<organism evidence="5 6">
    <name type="scientific">Trifolium medium</name>
    <dbReference type="NCBI Taxonomy" id="97028"/>
    <lineage>
        <taxon>Eukaryota</taxon>
        <taxon>Viridiplantae</taxon>
        <taxon>Streptophyta</taxon>
        <taxon>Embryophyta</taxon>
        <taxon>Tracheophyta</taxon>
        <taxon>Spermatophyta</taxon>
        <taxon>Magnoliopsida</taxon>
        <taxon>eudicotyledons</taxon>
        <taxon>Gunneridae</taxon>
        <taxon>Pentapetalae</taxon>
        <taxon>rosids</taxon>
        <taxon>fabids</taxon>
        <taxon>Fabales</taxon>
        <taxon>Fabaceae</taxon>
        <taxon>Papilionoideae</taxon>
        <taxon>50 kb inversion clade</taxon>
        <taxon>NPAAA clade</taxon>
        <taxon>Hologalegina</taxon>
        <taxon>IRL clade</taxon>
        <taxon>Trifolieae</taxon>
        <taxon>Trifolium</taxon>
    </lineage>
</organism>
<evidence type="ECO:0000256" key="4">
    <source>
        <dbReference type="SAM" id="MobiDB-lite"/>
    </source>
</evidence>
<sequence length="97" mass="10272">MPGNSYPSAGGPFSQSHVHGVNNLNTMRMFNDVNSNDSSPLDPNEFPQLTSRPSSAGGSQGQLGSLRNQGLGVSPIGQQNHEFSIQSEDFPALPGFK</sequence>
<feature type="compositionally biased region" description="Polar residues" evidence="4">
    <location>
        <begin position="76"/>
        <end position="87"/>
    </location>
</feature>
<keyword evidence="6" id="KW-1185">Reference proteome</keyword>
<dbReference type="Proteomes" id="UP000265520">
    <property type="component" value="Unassembled WGS sequence"/>
</dbReference>
<keyword evidence="2" id="KW-0805">Transcription regulation</keyword>
<comment type="similarity">
    <text evidence="1">Belongs to the CNOT2/3/5 family.</text>
</comment>
<evidence type="ECO:0000256" key="2">
    <source>
        <dbReference type="ARBA" id="ARBA00023015"/>
    </source>
</evidence>
<evidence type="ECO:0000313" key="5">
    <source>
        <dbReference type="EMBL" id="MCI17300.1"/>
    </source>
</evidence>
<protein>
    <submittedName>
        <fullName evidence="5">Putative NOT transcription complex subunit VIP2-like</fullName>
    </submittedName>
</protein>
<dbReference type="PANTHER" id="PTHR23326">
    <property type="entry name" value="CCR4 NOT-RELATED"/>
    <property type="match status" value="1"/>
</dbReference>
<dbReference type="GO" id="GO:0030015">
    <property type="term" value="C:CCR4-NOT core complex"/>
    <property type="evidence" value="ECO:0007669"/>
    <property type="project" value="InterPro"/>
</dbReference>
<proteinExistence type="inferred from homology"/>
<reference evidence="5 6" key="1">
    <citation type="journal article" date="2018" name="Front. Plant Sci.">
        <title>Red Clover (Trifolium pratense) and Zigzag Clover (T. medium) - A Picture of Genomic Similarities and Differences.</title>
        <authorList>
            <person name="Dluhosova J."/>
            <person name="Istvanek J."/>
            <person name="Nedelnik J."/>
            <person name="Repkova J."/>
        </authorList>
    </citation>
    <scope>NUCLEOTIDE SEQUENCE [LARGE SCALE GENOMIC DNA]</scope>
    <source>
        <strain evidence="6">cv. 10/8</strain>
        <tissue evidence="5">Leaf</tissue>
    </source>
</reference>
<dbReference type="InterPro" id="IPR040168">
    <property type="entry name" value="Not2/3/5"/>
</dbReference>
<comment type="caution">
    <text evidence="5">The sequence shown here is derived from an EMBL/GenBank/DDBJ whole genome shotgun (WGS) entry which is preliminary data.</text>
</comment>
<feature type="compositionally biased region" description="Low complexity" evidence="4">
    <location>
        <begin position="54"/>
        <end position="72"/>
    </location>
</feature>
<dbReference type="EMBL" id="LXQA010104826">
    <property type="protein sequence ID" value="MCI17300.1"/>
    <property type="molecule type" value="Genomic_DNA"/>
</dbReference>
<feature type="region of interest" description="Disordered" evidence="4">
    <location>
        <begin position="1"/>
        <end position="20"/>
    </location>
</feature>
<evidence type="ECO:0000313" key="6">
    <source>
        <dbReference type="Proteomes" id="UP000265520"/>
    </source>
</evidence>